<gene>
    <name evidence="2" type="ORF">SAMN05660206_102469</name>
</gene>
<dbReference type="RefSeq" id="WP_093364005.1">
    <property type="nucleotide sequence ID" value="NZ_FOZZ01000002.1"/>
</dbReference>
<name>A0A1I6QQ12_9SPHI</name>
<dbReference type="Pfam" id="PF09722">
    <property type="entry name" value="Xre_MbcA_ParS_C"/>
    <property type="match status" value="1"/>
</dbReference>
<dbReference type="NCBIfam" id="TIGR02293">
    <property type="entry name" value="TAS_TIGR02293"/>
    <property type="match status" value="1"/>
</dbReference>
<protein>
    <submittedName>
        <fullName evidence="2">Putative toxin-antitoxin system antitoxin component, TIGR02293 family</fullName>
    </submittedName>
</protein>
<dbReference type="AlphaFoldDB" id="A0A1I6QQ12"/>
<dbReference type="Proteomes" id="UP000198785">
    <property type="component" value="Unassembled WGS sequence"/>
</dbReference>
<dbReference type="InterPro" id="IPR011979">
    <property type="entry name" value="Antitox_Xre"/>
</dbReference>
<proteinExistence type="predicted"/>
<dbReference type="EMBL" id="FOZZ01000002">
    <property type="protein sequence ID" value="SFS54530.1"/>
    <property type="molecule type" value="Genomic_DNA"/>
</dbReference>
<evidence type="ECO:0000313" key="2">
    <source>
        <dbReference type="EMBL" id="SFS54530.1"/>
    </source>
</evidence>
<sequence>MKSNKVKAYDTEVTPVGLVEEAPTAYYTGSRTIPLNLLTSVQKMDISKQGISKRYLESFKKEASLDYPTLADALSVTRATLINKKGNQKFNEQVSERIVSLADLYAFGYEVFESRELFNEWMSAPNHALGGIAPIHIMNSYYGREEVRNIIGRIAYGVYS</sequence>
<dbReference type="InterPro" id="IPR024467">
    <property type="entry name" value="Xre/MbcA/ParS-like_toxin-bd"/>
</dbReference>
<dbReference type="OrthoDB" id="5770459at2"/>
<organism evidence="2 3">
    <name type="scientific">Sphingobacterium wenxiniae</name>
    <dbReference type="NCBI Taxonomy" id="683125"/>
    <lineage>
        <taxon>Bacteria</taxon>
        <taxon>Pseudomonadati</taxon>
        <taxon>Bacteroidota</taxon>
        <taxon>Sphingobacteriia</taxon>
        <taxon>Sphingobacteriales</taxon>
        <taxon>Sphingobacteriaceae</taxon>
        <taxon>Sphingobacterium</taxon>
    </lineage>
</organism>
<evidence type="ECO:0000259" key="1">
    <source>
        <dbReference type="Pfam" id="PF09722"/>
    </source>
</evidence>
<keyword evidence="3" id="KW-1185">Reference proteome</keyword>
<dbReference type="STRING" id="683125.SAMN05660206_102469"/>
<evidence type="ECO:0000313" key="3">
    <source>
        <dbReference type="Proteomes" id="UP000198785"/>
    </source>
</evidence>
<reference evidence="2 3" key="1">
    <citation type="submission" date="2016-10" db="EMBL/GenBank/DDBJ databases">
        <authorList>
            <person name="de Groot N.N."/>
        </authorList>
    </citation>
    <scope>NUCLEOTIDE SEQUENCE [LARGE SCALE GENOMIC DNA]</scope>
    <source>
        <strain evidence="2 3">DSM 22789</strain>
    </source>
</reference>
<accession>A0A1I6QQ12</accession>
<feature type="domain" description="Antitoxin Xre/MbcA/ParS-like toxin-binding" evidence="1">
    <location>
        <begin position="109"/>
        <end position="157"/>
    </location>
</feature>